<comment type="caution">
    <text evidence="1">The sequence shown here is derived from an EMBL/GenBank/DDBJ whole genome shotgun (WGS) entry which is preliminary data.</text>
</comment>
<reference evidence="1 2" key="1">
    <citation type="submission" date="2017-06" db="EMBL/GenBank/DDBJ databases">
        <title>Comparative genomic analysis of Ambrosia Fusariam Clade fungi.</title>
        <authorList>
            <person name="Stajich J.E."/>
            <person name="Carrillo J."/>
            <person name="Kijimoto T."/>
            <person name="Eskalen A."/>
            <person name="O'Donnell K."/>
            <person name="Kasson M."/>
        </authorList>
    </citation>
    <scope>NUCLEOTIDE SEQUENCE [LARGE SCALE GENOMIC DNA]</scope>
    <source>
        <strain evidence="1 2">NRRL62584</strain>
    </source>
</reference>
<dbReference type="EMBL" id="NKCI01000044">
    <property type="protein sequence ID" value="RSL62472.1"/>
    <property type="molecule type" value="Genomic_DNA"/>
</dbReference>
<dbReference type="OrthoDB" id="10429248at2759"/>
<keyword evidence="2" id="KW-1185">Reference proteome</keyword>
<gene>
    <name evidence="1" type="ORF">CEP54_005698</name>
</gene>
<proteinExistence type="predicted"/>
<name>A0A428QB06_9HYPO</name>
<organism evidence="1 2">
    <name type="scientific">Fusarium duplospermum</name>
    <dbReference type="NCBI Taxonomy" id="1325734"/>
    <lineage>
        <taxon>Eukaryota</taxon>
        <taxon>Fungi</taxon>
        <taxon>Dikarya</taxon>
        <taxon>Ascomycota</taxon>
        <taxon>Pezizomycotina</taxon>
        <taxon>Sordariomycetes</taxon>
        <taxon>Hypocreomycetidae</taxon>
        <taxon>Hypocreales</taxon>
        <taxon>Nectriaceae</taxon>
        <taxon>Fusarium</taxon>
        <taxon>Fusarium solani species complex</taxon>
    </lineage>
</organism>
<dbReference type="AlphaFoldDB" id="A0A428QB06"/>
<dbReference type="Proteomes" id="UP000288168">
    <property type="component" value="Unassembled WGS sequence"/>
</dbReference>
<sequence>MRSIVEGPQPTDRLHADCSTEIRIEHPDGSGPVSRTAYVWRAVPYRVLDYDVMLPSNHKGFCESRDEEEQPPAQPVDIGGHHFATINHLEEFNWLLDGREHDDISNGGHCQLCFDLSMLREIIYPLYPP</sequence>
<evidence type="ECO:0000313" key="1">
    <source>
        <dbReference type="EMBL" id="RSL62472.1"/>
    </source>
</evidence>
<accession>A0A428QB06</accession>
<protein>
    <submittedName>
        <fullName evidence="1">Uncharacterized protein</fullName>
    </submittedName>
</protein>
<evidence type="ECO:0000313" key="2">
    <source>
        <dbReference type="Proteomes" id="UP000288168"/>
    </source>
</evidence>